<dbReference type="PANTHER" id="PTHR16740:SF1">
    <property type="entry name" value="CYTOCHROME B5-RELATED PROTEIN-RELATED"/>
    <property type="match status" value="1"/>
</dbReference>
<dbReference type="InterPro" id="IPR001199">
    <property type="entry name" value="Cyt_B5-like_heme/steroid-bd"/>
</dbReference>
<sequence length="470" mass="54690">MGPDADRRQTSFPKLKYPLHRDEDPRTAQQWMKSKKLQDGAEDLWRIHDELYDLSEFISKHPGGSQWISLTKGTDITEQFETHHLKGIAETLLPKYFIRKATAPRNSPFTFNEDGFYRTLKSKVMERLEEIPKDARSKSDNLTDLLLAILIVLSPMCCWAWSYNWMLGASLTLLNGFVLSAVATCSHNYLHRADSWRMYLMNLTGMTHEDWRISHSMSHHMHTNTIQDIELSMFEPILLFLPYRDKPIVAQMGAFYWPIIFMFVFLAVLIKEVVTAAINFEGKTLSWKNLIPFMLPTWMWIAGGLPLLWTIPVWIASFMVASFFFTLFGLTAGHHAHVNFFDGDIPRQEYLDWGMHQMDTIVERIDYAGNHFKSITRFGDHALHHLFPTLDHAELKYLYPILLEHCEKFDMPFRTTTFYGALVSHAKQLIRKRPNNFATQNNKELNTSYEKGTVFSSSWFGILDCTLNKK</sequence>
<feature type="transmembrane region" description="Helical" evidence="4">
    <location>
        <begin position="254"/>
        <end position="278"/>
    </location>
</feature>
<keyword evidence="4" id="KW-0812">Transmembrane</keyword>
<keyword evidence="2 4" id="KW-0479">Metal-binding</keyword>
<dbReference type="PROSITE" id="PS00191">
    <property type="entry name" value="CYTOCHROME_B5_1"/>
    <property type="match status" value="1"/>
</dbReference>
<comment type="caution">
    <text evidence="7">The sequence shown here is derived from an EMBL/GenBank/DDBJ whole genome shotgun (WGS) entry which is preliminary data.</text>
</comment>
<feature type="region of interest" description="Disordered" evidence="5">
    <location>
        <begin position="1"/>
        <end position="25"/>
    </location>
</feature>
<keyword evidence="8" id="KW-1185">Reference proteome</keyword>
<name>A0ABR3I0L6_LOXSC</name>
<dbReference type="SMART" id="SM01117">
    <property type="entry name" value="Cyt-b5"/>
    <property type="match status" value="1"/>
</dbReference>
<feature type="domain" description="Cytochrome b5 heme-binding" evidence="6">
    <location>
        <begin position="20"/>
        <end position="102"/>
    </location>
</feature>
<gene>
    <name evidence="7" type="ORF">ABMA27_000854</name>
</gene>
<evidence type="ECO:0000313" key="7">
    <source>
        <dbReference type="EMBL" id="KAL0882351.1"/>
    </source>
</evidence>
<dbReference type="PROSITE" id="PS50255">
    <property type="entry name" value="CYTOCHROME_B5_2"/>
    <property type="match status" value="1"/>
</dbReference>
<dbReference type="Gene3D" id="3.10.120.10">
    <property type="entry name" value="Cytochrome b5-like heme/steroid binding domain"/>
    <property type="match status" value="1"/>
</dbReference>
<dbReference type="SUPFAM" id="SSF55856">
    <property type="entry name" value="Cytochrome b5-like heme/steroid binding domain"/>
    <property type="match status" value="1"/>
</dbReference>
<keyword evidence="1 4" id="KW-0349">Heme</keyword>
<proteinExistence type="inferred from homology"/>
<organism evidence="7 8">
    <name type="scientific">Loxostege sticticalis</name>
    <name type="common">Beet webworm moth</name>
    <dbReference type="NCBI Taxonomy" id="481309"/>
    <lineage>
        <taxon>Eukaryota</taxon>
        <taxon>Metazoa</taxon>
        <taxon>Ecdysozoa</taxon>
        <taxon>Arthropoda</taxon>
        <taxon>Hexapoda</taxon>
        <taxon>Insecta</taxon>
        <taxon>Pterygota</taxon>
        <taxon>Neoptera</taxon>
        <taxon>Endopterygota</taxon>
        <taxon>Lepidoptera</taxon>
        <taxon>Glossata</taxon>
        <taxon>Ditrysia</taxon>
        <taxon>Pyraloidea</taxon>
        <taxon>Crambidae</taxon>
        <taxon>Pyraustinae</taxon>
        <taxon>Loxostege</taxon>
    </lineage>
</organism>
<evidence type="ECO:0000256" key="4">
    <source>
        <dbReference type="RuleBase" id="RU362121"/>
    </source>
</evidence>
<dbReference type="InterPro" id="IPR018506">
    <property type="entry name" value="Cyt_B5_heme-BS"/>
</dbReference>
<dbReference type="InterPro" id="IPR053100">
    <property type="entry name" value="Cytochrome_b5-related"/>
</dbReference>
<feature type="transmembrane region" description="Helical" evidence="4">
    <location>
        <begin position="145"/>
        <end position="163"/>
    </location>
</feature>
<comment type="similarity">
    <text evidence="4">Belongs to the cytochrome b5 family.</text>
</comment>
<protein>
    <recommendedName>
        <fullName evidence="6">Cytochrome b5 heme-binding domain-containing protein</fullName>
    </recommendedName>
</protein>
<dbReference type="InterPro" id="IPR005804">
    <property type="entry name" value="FA_desaturase_dom"/>
</dbReference>
<dbReference type="Pfam" id="PF00173">
    <property type="entry name" value="Cyt-b5"/>
    <property type="match status" value="1"/>
</dbReference>
<evidence type="ECO:0000259" key="6">
    <source>
        <dbReference type="PROSITE" id="PS50255"/>
    </source>
</evidence>
<comment type="caution">
    <text evidence="4">Lacks conserved residue(s) required for the propagation of feature annotation.</text>
</comment>
<dbReference type="Pfam" id="PF00487">
    <property type="entry name" value="FA_desaturase"/>
    <property type="match status" value="1"/>
</dbReference>
<feature type="transmembrane region" description="Helical" evidence="4">
    <location>
        <begin position="298"/>
        <end position="325"/>
    </location>
</feature>
<dbReference type="Proteomes" id="UP001549920">
    <property type="component" value="Unassembled WGS sequence"/>
</dbReference>
<dbReference type="PANTHER" id="PTHR16740">
    <property type="entry name" value="CYTOCHROME B5-RELATED PROTEIN-RELATED"/>
    <property type="match status" value="1"/>
</dbReference>
<evidence type="ECO:0000256" key="2">
    <source>
        <dbReference type="ARBA" id="ARBA00022723"/>
    </source>
</evidence>
<dbReference type="EMBL" id="JBEUOH010000010">
    <property type="protein sequence ID" value="KAL0882351.1"/>
    <property type="molecule type" value="Genomic_DNA"/>
</dbReference>
<evidence type="ECO:0000313" key="8">
    <source>
        <dbReference type="Proteomes" id="UP001549920"/>
    </source>
</evidence>
<keyword evidence="4" id="KW-1133">Transmembrane helix</keyword>
<evidence type="ECO:0000256" key="5">
    <source>
        <dbReference type="SAM" id="MobiDB-lite"/>
    </source>
</evidence>
<keyword evidence="4" id="KW-0472">Membrane</keyword>
<dbReference type="InterPro" id="IPR036400">
    <property type="entry name" value="Cyt_B5-like_heme/steroid_sf"/>
</dbReference>
<reference evidence="7 8" key="1">
    <citation type="submission" date="2024-06" db="EMBL/GenBank/DDBJ databases">
        <title>A chromosome-level genome assembly of beet webworm, Loxostege sticticalis.</title>
        <authorList>
            <person name="Zhang Y."/>
        </authorList>
    </citation>
    <scope>NUCLEOTIDE SEQUENCE [LARGE SCALE GENOMIC DNA]</scope>
    <source>
        <strain evidence="7">AQ026</strain>
        <tissue evidence="7">Whole body</tissue>
    </source>
</reference>
<accession>A0ABR3I0L6</accession>
<keyword evidence="3 4" id="KW-0408">Iron</keyword>
<evidence type="ECO:0000256" key="1">
    <source>
        <dbReference type="ARBA" id="ARBA00022617"/>
    </source>
</evidence>
<evidence type="ECO:0000256" key="3">
    <source>
        <dbReference type="ARBA" id="ARBA00023004"/>
    </source>
</evidence>